<dbReference type="RefSeq" id="WP_090753937.1">
    <property type="nucleotide sequence ID" value="NZ_FNGE01000004.1"/>
</dbReference>
<evidence type="ECO:0000313" key="13">
    <source>
        <dbReference type="Proteomes" id="UP000199555"/>
    </source>
</evidence>
<keyword evidence="4 10" id="KW-0812">Transmembrane</keyword>
<dbReference type="InterPro" id="IPR000515">
    <property type="entry name" value="MetI-like"/>
</dbReference>
<organism evidence="12 13">
    <name type="scientific">Paracoccus chinensis</name>
    <dbReference type="NCBI Taxonomy" id="525640"/>
    <lineage>
        <taxon>Bacteria</taxon>
        <taxon>Pseudomonadati</taxon>
        <taxon>Pseudomonadota</taxon>
        <taxon>Alphaproteobacteria</taxon>
        <taxon>Rhodobacterales</taxon>
        <taxon>Paracoccaceae</taxon>
        <taxon>Paracoccus</taxon>
    </lineage>
</organism>
<dbReference type="InterPro" id="IPR025966">
    <property type="entry name" value="OppC_N"/>
</dbReference>
<evidence type="ECO:0000256" key="3">
    <source>
        <dbReference type="ARBA" id="ARBA00022475"/>
    </source>
</evidence>
<dbReference type="SUPFAM" id="SSF161098">
    <property type="entry name" value="MetI-like"/>
    <property type="match status" value="1"/>
</dbReference>
<keyword evidence="8 10" id="KW-0472">Membrane</keyword>
<dbReference type="GO" id="GO:0015031">
    <property type="term" value="P:protein transport"/>
    <property type="evidence" value="ECO:0007669"/>
    <property type="project" value="UniProtKB-KW"/>
</dbReference>
<dbReference type="AlphaFoldDB" id="A0A1G9FZ99"/>
<evidence type="ECO:0000256" key="2">
    <source>
        <dbReference type="ARBA" id="ARBA00022448"/>
    </source>
</evidence>
<feature type="transmembrane region" description="Helical" evidence="10">
    <location>
        <begin position="224"/>
        <end position="246"/>
    </location>
</feature>
<dbReference type="InterPro" id="IPR050366">
    <property type="entry name" value="BP-dependent_transpt_permease"/>
</dbReference>
<keyword evidence="6" id="KW-0653">Protein transport</keyword>
<dbReference type="EMBL" id="FNGE01000004">
    <property type="protein sequence ID" value="SDK93741.1"/>
    <property type="molecule type" value="Genomic_DNA"/>
</dbReference>
<sequence>MSDVSLRDWLLTDAPQTRRQARLGAFYQGWLVFRSNHLALLGLVILVLLVGTAIFAPWIAPQSPFAQDLADRLQPPSAEHWLGTDALGRDILSRLIWGSRITLFIVGTVALISPLIGLLIGTVAGFAGGWVDQVLMRITDIFLAFPKLILALAFVAALGPSVTNAVLALALTGWPPYARLARAETLTIRNADFIAAARMQGASAPRLLILHIWPLCLSSLIVRVALDMAGIILSAAGLGFLGLGAQPPAPEWGAMISDGRTYILDHWWVAAMPGIAIFLVSLAFNFLGDGLRDVLDPKGAGE</sequence>
<evidence type="ECO:0000313" key="12">
    <source>
        <dbReference type="EMBL" id="SDK93741.1"/>
    </source>
</evidence>
<dbReference type="Gene3D" id="1.10.3720.10">
    <property type="entry name" value="MetI-like"/>
    <property type="match status" value="1"/>
</dbReference>
<evidence type="ECO:0000256" key="8">
    <source>
        <dbReference type="ARBA" id="ARBA00023136"/>
    </source>
</evidence>
<keyword evidence="13" id="KW-1185">Reference proteome</keyword>
<dbReference type="InterPro" id="IPR035906">
    <property type="entry name" value="MetI-like_sf"/>
</dbReference>
<dbReference type="GO" id="GO:0071916">
    <property type="term" value="F:dipeptide transmembrane transporter activity"/>
    <property type="evidence" value="ECO:0007669"/>
    <property type="project" value="TreeGrafter"/>
</dbReference>
<dbReference type="Pfam" id="PF12911">
    <property type="entry name" value="OppC_N"/>
    <property type="match status" value="1"/>
</dbReference>
<evidence type="ECO:0000256" key="4">
    <source>
        <dbReference type="ARBA" id="ARBA00022692"/>
    </source>
</evidence>
<dbReference type="InterPro" id="IPR053385">
    <property type="entry name" value="ABC_transport_permease"/>
</dbReference>
<evidence type="ECO:0000256" key="7">
    <source>
        <dbReference type="ARBA" id="ARBA00022989"/>
    </source>
</evidence>
<dbReference type="GO" id="GO:0005886">
    <property type="term" value="C:plasma membrane"/>
    <property type="evidence" value="ECO:0007669"/>
    <property type="project" value="UniProtKB-SubCell"/>
</dbReference>
<feature type="domain" description="ABC transmembrane type-1" evidence="11">
    <location>
        <begin position="99"/>
        <end position="288"/>
    </location>
</feature>
<name>A0A1G9FZ99_9RHOB</name>
<dbReference type="Pfam" id="PF00528">
    <property type="entry name" value="BPD_transp_1"/>
    <property type="match status" value="1"/>
</dbReference>
<feature type="transmembrane region" description="Helical" evidence="10">
    <location>
        <begin position="148"/>
        <end position="172"/>
    </location>
</feature>
<evidence type="ECO:0000256" key="6">
    <source>
        <dbReference type="ARBA" id="ARBA00022927"/>
    </source>
</evidence>
<reference evidence="13" key="1">
    <citation type="submission" date="2016-10" db="EMBL/GenBank/DDBJ databases">
        <authorList>
            <person name="Varghese N."/>
            <person name="Submissions S."/>
        </authorList>
    </citation>
    <scope>NUCLEOTIDE SEQUENCE [LARGE SCALE GENOMIC DNA]</scope>
    <source>
        <strain evidence="13">CGMCC 1.7655</strain>
    </source>
</reference>
<keyword evidence="5" id="KW-0571">Peptide transport</keyword>
<dbReference type="OrthoDB" id="9766870at2"/>
<evidence type="ECO:0000259" key="11">
    <source>
        <dbReference type="PROSITE" id="PS50928"/>
    </source>
</evidence>
<comment type="subcellular location">
    <subcellularLocation>
        <location evidence="1 10">Cell membrane</location>
        <topology evidence="1 10">Multi-pass membrane protein</topology>
    </subcellularLocation>
</comment>
<feature type="transmembrane region" description="Helical" evidence="10">
    <location>
        <begin position="266"/>
        <end position="288"/>
    </location>
</feature>
<feature type="transmembrane region" description="Helical" evidence="10">
    <location>
        <begin position="101"/>
        <end position="128"/>
    </location>
</feature>
<dbReference type="PANTHER" id="PTHR43386:SF1">
    <property type="entry name" value="D,D-DIPEPTIDE TRANSPORT SYSTEM PERMEASE PROTEIN DDPC-RELATED"/>
    <property type="match status" value="1"/>
</dbReference>
<proteinExistence type="inferred from homology"/>
<gene>
    <name evidence="12" type="ORF">SAMN04487971_104157</name>
</gene>
<feature type="transmembrane region" description="Helical" evidence="10">
    <location>
        <begin position="38"/>
        <end position="60"/>
    </location>
</feature>
<dbReference type="STRING" id="525640.SAMN04487971_104157"/>
<dbReference type="NCBIfam" id="NF045474">
    <property type="entry name" value="Opp2C"/>
    <property type="match status" value="1"/>
</dbReference>
<dbReference type="CDD" id="cd06261">
    <property type="entry name" value="TM_PBP2"/>
    <property type="match status" value="1"/>
</dbReference>
<evidence type="ECO:0000256" key="1">
    <source>
        <dbReference type="ARBA" id="ARBA00004651"/>
    </source>
</evidence>
<dbReference type="PANTHER" id="PTHR43386">
    <property type="entry name" value="OLIGOPEPTIDE TRANSPORT SYSTEM PERMEASE PROTEIN APPC"/>
    <property type="match status" value="1"/>
</dbReference>
<keyword evidence="3" id="KW-1003">Cell membrane</keyword>
<evidence type="ECO:0000256" key="5">
    <source>
        <dbReference type="ARBA" id="ARBA00022856"/>
    </source>
</evidence>
<dbReference type="PROSITE" id="PS50928">
    <property type="entry name" value="ABC_TM1"/>
    <property type="match status" value="1"/>
</dbReference>
<dbReference type="Proteomes" id="UP000199555">
    <property type="component" value="Unassembled WGS sequence"/>
</dbReference>
<keyword evidence="7 10" id="KW-1133">Transmembrane helix</keyword>
<comment type="similarity">
    <text evidence="9">Belongs to the binding-protein-dependent transport system permease family. OppBC subfamily.</text>
</comment>
<evidence type="ECO:0000256" key="9">
    <source>
        <dbReference type="ARBA" id="ARBA00024202"/>
    </source>
</evidence>
<accession>A0A1G9FZ99</accession>
<evidence type="ECO:0000256" key="10">
    <source>
        <dbReference type="RuleBase" id="RU363032"/>
    </source>
</evidence>
<keyword evidence="2 10" id="KW-0813">Transport</keyword>
<protein>
    <submittedName>
        <fullName evidence="12">Peptide/nickel transport system permease protein</fullName>
    </submittedName>
</protein>